<evidence type="ECO:0000313" key="2">
    <source>
        <dbReference type="Proteomes" id="UP000197619"/>
    </source>
</evidence>
<dbReference type="Proteomes" id="UP000197619">
    <property type="component" value="Unassembled WGS sequence"/>
</dbReference>
<name>A0A218UXC6_9PASE</name>
<dbReference type="EMBL" id="MUZQ01000112">
    <property type="protein sequence ID" value="OWK57972.1"/>
    <property type="molecule type" value="Genomic_DNA"/>
</dbReference>
<sequence length="65" mass="7322">MKQVIRSQGWHALVLQDVLQLLLFPRDGCIPVRPSRGGKGLKTEDEMLYFTQLPSGRTCKGSHLN</sequence>
<dbReference type="AlphaFoldDB" id="A0A218UXC6"/>
<organism evidence="1 2">
    <name type="scientific">Lonchura striata</name>
    <name type="common">white-rumped munia</name>
    <dbReference type="NCBI Taxonomy" id="40157"/>
    <lineage>
        <taxon>Eukaryota</taxon>
        <taxon>Metazoa</taxon>
        <taxon>Chordata</taxon>
        <taxon>Craniata</taxon>
        <taxon>Vertebrata</taxon>
        <taxon>Euteleostomi</taxon>
        <taxon>Archelosauria</taxon>
        <taxon>Archosauria</taxon>
        <taxon>Dinosauria</taxon>
        <taxon>Saurischia</taxon>
        <taxon>Theropoda</taxon>
        <taxon>Coelurosauria</taxon>
        <taxon>Aves</taxon>
        <taxon>Neognathae</taxon>
        <taxon>Neoaves</taxon>
        <taxon>Telluraves</taxon>
        <taxon>Australaves</taxon>
        <taxon>Passeriformes</taxon>
        <taxon>Passeroidea</taxon>
        <taxon>Estrildidae</taxon>
        <taxon>Estrildinae</taxon>
        <taxon>Lonchura</taxon>
    </lineage>
</organism>
<proteinExistence type="predicted"/>
<accession>A0A218UXC6</accession>
<evidence type="ECO:0000313" key="1">
    <source>
        <dbReference type="EMBL" id="OWK57972.1"/>
    </source>
</evidence>
<reference evidence="1 2" key="1">
    <citation type="submission" date="2017-05" db="EMBL/GenBank/DDBJ databases">
        <title>Genome of assembly of the Bengalese finch, Lonchura striata domestica.</title>
        <authorList>
            <person name="Colquitt B.M."/>
            <person name="Brainard M.S."/>
        </authorList>
    </citation>
    <scope>NUCLEOTIDE SEQUENCE [LARGE SCALE GENOMIC DNA]</scope>
    <source>
        <strain evidence="1">White83orange57</strain>
    </source>
</reference>
<protein>
    <submittedName>
        <fullName evidence="1">Uncharacterized protein</fullName>
    </submittedName>
</protein>
<comment type="caution">
    <text evidence="1">The sequence shown here is derived from an EMBL/GenBank/DDBJ whole genome shotgun (WGS) entry which is preliminary data.</text>
</comment>
<gene>
    <name evidence="1" type="ORF">RLOC_00001089</name>
</gene>
<keyword evidence="2" id="KW-1185">Reference proteome</keyword>